<feature type="non-terminal residue" evidence="1">
    <location>
        <position position="167"/>
    </location>
</feature>
<accession>K5X1Z1</accession>
<reference evidence="2" key="1">
    <citation type="journal article" date="2012" name="Proc. Natl. Acad. Sci. U.S.A.">
        <title>Genome sequence of the button mushroom Agaricus bisporus reveals mechanisms governing adaptation to a humic-rich ecological niche.</title>
        <authorList>
            <person name="Morin E."/>
            <person name="Kohler A."/>
            <person name="Baker A.R."/>
            <person name="Foulongne-Oriol M."/>
            <person name="Lombard V."/>
            <person name="Nagy L.G."/>
            <person name="Ohm R.A."/>
            <person name="Patyshakuliyeva A."/>
            <person name="Brun A."/>
            <person name="Aerts A.L."/>
            <person name="Bailey A.M."/>
            <person name="Billette C."/>
            <person name="Coutinho P.M."/>
            <person name="Deakin G."/>
            <person name="Doddapaneni H."/>
            <person name="Floudas D."/>
            <person name="Grimwood J."/>
            <person name="Hilden K."/>
            <person name="Kuees U."/>
            <person name="LaButti K.M."/>
            <person name="Lapidus A."/>
            <person name="Lindquist E.A."/>
            <person name="Lucas S.M."/>
            <person name="Murat C."/>
            <person name="Riley R.W."/>
            <person name="Salamov A.A."/>
            <person name="Schmutz J."/>
            <person name="Subramanian V."/>
            <person name="Woesten H.A.B."/>
            <person name="Xu J."/>
            <person name="Eastwood D.C."/>
            <person name="Foster G.D."/>
            <person name="Sonnenberg A.S."/>
            <person name="Cullen D."/>
            <person name="de Vries R.P."/>
            <person name="Lundell T."/>
            <person name="Hibbett D.S."/>
            <person name="Henrissat B."/>
            <person name="Burton K.S."/>
            <person name="Kerrigan R.W."/>
            <person name="Challen M.P."/>
            <person name="Grigoriev I.V."/>
            <person name="Martin F."/>
        </authorList>
    </citation>
    <scope>NUCLEOTIDE SEQUENCE [LARGE SCALE GENOMIC DNA]</scope>
    <source>
        <strain evidence="2">JB137-S8 / ATCC MYA-4627 / FGSC 10392</strain>
    </source>
</reference>
<dbReference type="KEGG" id="abp:AGABI1DRAFT86733"/>
<proteinExistence type="predicted"/>
<sequence>MRFYLHVVLETDILEITVAVSLLLLSEVYSTRLSKPRSPDDSGRPISEWEPRSGYRLEFGRSPANRVQTWTYSHPLPNPRTTVLDSDNHYWMYFRTIQGEEITLDCCSFAYGMTGYIDASPYLTALSEQFGWEVSGARDEGQRESLRQFMQQVQGTPLTPARSPHSR</sequence>
<dbReference type="GeneID" id="18832163"/>
<dbReference type="HOGENOM" id="CLU_1606557_0_0_1"/>
<name>K5X1Z1_AGABU</name>
<dbReference type="InParanoid" id="K5X1Z1"/>
<gene>
    <name evidence="1" type="ORF">AGABI1DRAFT_86733</name>
</gene>
<dbReference type="RefSeq" id="XP_007332143.1">
    <property type="nucleotide sequence ID" value="XM_007332081.1"/>
</dbReference>
<protein>
    <submittedName>
        <fullName evidence="1">Uncharacterized protein</fullName>
    </submittedName>
</protein>
<evidence type="ECO:0000313" key="1">
    <source>
        <dbReference type="EMBL" id="EKM77143.1"/>
    </source>
</evidence>
<dbReference type="Proteomes" id="UP000008493">
    <property type="component" value="Unassembled WGS sequence"/>
</dbReference>
<dbReference type="AlphaFoldDB" id="K5X1Z1"/>
<dbReference type="OrthoDB" id="341421at2759"/>
<dbReference type="EMBL" id="JH971397">
    <property type="protein sequence ID" value="EKM77143.1"/>
    <property type="molecule type" value="Genomic_DNA"/>
</dbReference>
<organism evidence="1 2">
    <name type="scientific">Agaricus bisporus var. burnettii (strain JB137-S8 / ATCC MYA-4627 / FGSC 10392)</name>
    <name type="common">White button mushroom</name>
    <dbReference type="NCBI Taxonomy" id="597362"/>
    <lineage>
        <taxon>Eukaryota</taxon>
        <taxon>Fungi</taxon>
        <taxon>Dikarya</taxon>
        <taxon>Basidiomycota</taxon>
        <taxon>Agaricomycotina</taxon>
        <taxon>Agaricomycetes</taxon>
        <taxon>Agaricomycetidae</taxon>
        <taxon>Agaricales</taxon>
        <taxon>Agaricineae</taxon>
        <taxon>Agaricaceae</taxon>
        <taxon>Agaricus</taxon>
    </lineage>
</organism>
<keyword evidence="2" id="KW-1185">Reference proteome</keyword>
<evidence type="ECO:0000313" key="2">
    <source>
        <dbReference type="Proteomes" id="UP000008493"/>
    </source>
</evidence>